<keyword evidence="1" id="KW-0812">Transmembrane</keyword>
<name>A0A565A039_PLAVI</name>
<evidence type="ECO:0000313" key="3">
    <source>
        <dbReference type="Proteomes" id="UP000220605"/>
    </source>
</evidence>
<reference evidence="3" key="1">
    <citation type="submission" date="2016-07" db="EMBL/GenBank/DDBJ databases">
        <authorList>
            <consortium name="Pathogen Informatics"/>
        </authorList>
    </citation>
    <scope>NUCLEOTIDE SEQUENCE [LARGE SCALE GENOMIC DNA]</scope>
</reference>
<keyword evidence="1" id="KW-1133">Transmembrane helix</keyword>
<protein>
    <submittedName>
        <fullName evidence="2">VIR protein</fullName>
    </submittedName>
</protein>
<accession>A0A565A039</accession>
<evidence type="ECO:0000256" key="1">
    <source>
        <dbReference type="SAM" id="Phobius"/>
    </source>
</evidence>
<organism evidence="2 3">
    <name type="scientific">Plasmodium vivax</name>
    <name type="common">malaria parasite P. vivax</name>
    <dbReference type="NCBI Taxonomy" id="5855"/>
    <lineage>
        <taxon>Eukaryota</taxon>
        <taxon>Sar</taxon>
        <taxon>Alveolata</taxon>
        <taxon>Apicomplexa</taxon>
        <taxon>Aconoidasida</taxon>
        <taxon>Haemosporida</taxon>
        <taxon>Plasmodiidae</taxon>
        <taxon>Plasmodium</taxon>
        <taxon>Plasmodium (Plasmodium)</taxon>
    </lineage>
</organism>
<dbReference type="Proteomes" id="UP000220605">
    <property type="component" value="Chromosome 12"/>
</dbReference>
<sequence>MLSSYANKYIYILYDFFENIKTYTKNAENLFSDNTPVEPSKHCTSFSTEYQHQNPETAKVICEEFTKLYNSLSPNNTKPNYKNDCLFLNYWLNFRLMESNINGTDCVKNFGNAMKTHCTDTFGSLSSLNFIYDIDNDNLNKMNKLYKLHHHIIKMHNILIKNLEGESISALTLSDELLANYRTFTSMCNGNNNELCKSLQDFKKLYKQLYDHAQRKGEPYSNYVIQLTEGNNNIITTPLLCSIGGLIPLLGILYRFTPMGQIFRSKNKKFTKEYSNNYNDQISLYQEKYNIKYDSVA</sequence>
<dbReference type="OrthoDB" id="10652038at2759"/>
<gene>
    <name evidence="2" type="ORF">PVP01_1274700</name>
</gene>
<evidence type="ECO:0000313" key="2">
    <source>
        <dbReference type="EMBL" id="VUZ98034.1"/>
    </source>
</evidence>
<dbReference type="AlphaFoldDB" id="A0A565A039"/>
<keyword evidence="1" id="KW-0472">Membrane</keyword>
<feature type="transmembrane region" description="Helical" evidence="1">
    <location>
        <begin position="235"/>
        <end position="256"/>
    </location>
</feature>
<dbReference type="VEuPathDB" id="PlasmoDB:PVP01_1274700"/>
<dbReference type="VEuPathDB" id="PlasmoDB:PVPAM_000036200"/>
<proteinExistence type="predicted"/>
<dbReference type="VEuPathDB" id="PlasmoDB:PVW1_120006500"/>
<dbReference type="EMBL" id="LT635623">
    <property type="protein sequence ID" value="VUZ98034.1"/>
    <property type="molecule type" value="Genomic_DNA"/>
</dbReference>